<reference evidence="1" key="1">
    <citation type="submission" date="2015-01" db="EMBL/GenBank/DDBJ databases">
        <authorList>
            <person name="Durling Mikael"/>
        </authorList>
    </citation>
    <scope>NUCLEOTIDE SEQUENCE</scope>
</reference>
<gene>
    <name evidence="1" type="ORF">BN869_000006339_1</name>
</gene>
<name>A0A0B7K6K8_BIOOC</name>
<evidence type="ECO:0000313" key="1">
    <source>
        <dbReference type="EMBL" id="CEO50281.1"/>
    </source>
</evidence>
<accession>A0A0B7K6K8</accession>
<sequence>MTETMRLPSLMKLALCLVGFHPGYPAFANALDSPMITAAPLIARDGPGQIVGSEVIGYASVDGSYSASSCPPGSILKWEGKYGGCVATSATERQVTTECLWMQRRTAPGIALHSYYRQGRHFHFINIEHKHASVRQKNHYRGGFINEDPKPSQYSLYFEYRNGRIRSEFRPG</sequence>
<dbReference type="EMBL" id="CDPU01000017">
    <property type="protein sequence ID" value="CEO50281.1"/>
    <property type="molecule type" value="Genomic_DNA"/>
</dbReference>
<dbReference type="AlphaFoldDB" id="A0A0B7K6K8"/>
<proteinExistence type="predicted"/>
<organism evidence="1">
    <name type="scientific">Bionectria ochroleuca</name>
    <name type="common">Gliocladium roseum</name>
    <dbReference type="NCBI Taxonomy" id="29856"/>
    <lineage>
        <taxon>Eukaryota</taxon>
        <taxon>Fungi</taxon>
        <taxon>Dikarya</taxon>
        <taxon>Ascomycota</taxon>
        <taxon>Pezizomycotina</taxon>
        <taxon>Sordariomycetes</taxon>
        <taxon>Hypocreomycetidae</taxon>
        <taxon>Hypocreales</taxon>
        <taxon>Bionectriaceae</taxon>
        <taxon>Clonostachys</taxon>
    </lineage>
</organism>
<protein>
    <submittedName>
        <fullName evidence="1">Uncharacterized protein</fullName>
    </submittedName>
</protein>